<dbReference type="PANTHER" id="PTHR46289:SF14">
    <property type="entry name" value="DUF4371 DOMAIN-CONTAINING PROTEIN"/>
    <property type="match status" value="1"/>
</dbReference>
<comment type="caution">
    <text evidence="2">The sequence shown here is derived from an EMBL/GenBank/DDBJ whole genome shotgun (WGS) entry which is preliminary data.</text>
</comment>
<evidence type="ECO:0000313" key="3">
    <source>
        <dbReference type="Proteomes" id="UP000478052"/>
    </source>
</evidence>
<dbReference type="PANTHER" id="PTHR46289">
    <property type="entry name" value="52 KDA REPRESSOR OF THE INHIBITOR OF THE PROTEIN KINASE-LIKE PROTEIN-RELATED"/>
    <property type="match status" value="1"/>
</dbReference>
<feature type="transmembrane region" description="Helical" evidence="1">
    <location>
        <begin position="6"/>
        <end position="28"/>
    </location>
</feature>
<proteinExistence type="predicted"/>
<dbReference type="Proteomes" id="UP000478052">
    <property type="component" value="Unassembled WGS sequence"/>
</dbReference>
<keyword evidence="1" id="KW-0472">Membrane</keyword>
<accession>A0A6G0YRE5</accession>
<keyword evidence="1" id="KW-1133">Transmembrane helix</keyword>
<organism evidence="2 3">
    <name type="scientific">Aphis craccivora</name>
    <name type="common">Cowpea aphid</name>
    <dbReference type="NCBI Taxonomy" id="307492"/>
    <lineage>
        <taxon>Eukaryota</taxon>
        <taxon>Metazoa</taxon>
        <taxon>Ecdysozoa</taxon>
        <taxon>Arthropoda</taxon>
        <taxon>Hexapoda</taxon>
        <taxon>Insecta</taxon>
        <taxon>Pterygota</taxon>
        <taxon>Neoptera</taxon>
        <taxon>Paraneoptera</taxon>
        <taxon>Hemiptera</taxon>
        <taxon>Sternorrhyncha</taxon>
        <taxon>Aphidomorpha</taxon>
        <taxon>Aphidoidea</taxon>
        <taxon>Aphididae</taxon>
        <taxon>Aphidini</taxon>
        <taxon>Aphis</taxon>
        <taxon>Aphis</taxon>
    </lineage>
</organism>
<keyword evidence="1" id="KW-0812">Transmembrane</keyword>
<dbReference type="InterPro" id="IPR052958">
    <property type="entry name" value="IFN-induced_PKR_regulator"/>
</dbReference>
<evidence type="ECO:0000313" key="2">
    <source>
        <dbReference type="EMBL" id="KAF0760344.1"/>
    </source>
</evidence>
<dbReference type="EMBL" id="VUJU01002705">
    <property type="protein sequence ID" value="KAF0760344.1"/>
    <property type="molecule type" value="Genomic_DNA"/>
</dbReference>
<reference evidence="2 3" key="1">
    <citation type="submission" date="2019-08" db="EMBL/GenBank/DDBJ databases">
        <title>Whole genome of Aphis craccivora.</title>
        <authorList>
            <person name="Voronova N.V."/>
            <person name="Shulinski R.S."/>
            <person name="Bandarenka Y.V."/>
            <person name="Zhorov D.G."/>
            <person name="Warner D."/>
        </authorList>
    </citation>
    <scope>NUCLEOTIDE SEQUENCE [LARGE SCALE GENOMIC DNA]</scope>
    <source>
        <strain evidence="2">180601</strain>
        <tissue evidence="2">Whole Body</tissue>
    </source>
</reference>
<protein>
    <submittedName>
        <fullName evidence="2">52 kDa repressor of the inhibitor of the protein kinase-like</fullName>
    </submittedName>
</protein>
<gene>
    <name evidence="2" type="ORF">FWK35_00028133</name>
</gene>
<keyword evidence="3" id="KW-1185">Reference proteome</keyword>
<name>A0A6G0YRE5_APHCR</name>
<sequence length="78" mass="9224">YLNIHFLFKILVTLPVSFEAFALSFFALKRLKSYCRNSMNEERLNRLALLSVHWTIDINIDEVINELPPNKENLIFLL</sequence>
<dbReference type="AlphaFoldDB" id="A0A6G0YRE5"/>
<feature type="non-terminal residue" evidence="2">
    <location>
        <position position="1"/>
    </location>
</feature>
<evidence type="ECO:0000256" key="1">
    <source>
        <dbReference type="SAM" id="Phobius"/>
    </source>
</evidence>